<dbReference type="Proteomes" id="UP000239706">
    <property type="component" value="Unassembled WGS sequence"/>
</dbReference>
<gene>
    <name evidence="1" type="ORF">CLLI_22240</name>
</gene>
<organism evidence="1 2">
    <name type="scientific">Clostridium liquoris</name>
    <dbReference type="NCBI Taxonomy" id="1289519"/>
    <lineage>
        <taxon>Bacteria</taxon>
        <taxon>Bacillati</taxon>
        <taxon>Bacillota</taxon>
        <taxon>Clostridia</taxon>
        <taxon>Eubacteriales</taxon>
        <taxon>Clostridiaceae</taxon>
        <taxon>Clostridium</taxon>
    </lineage>
</organism>
<sequence>MYFENLVALHIAIEKQCPQETAFKYLDRLLDGKSRKHNNKPKFIWTSDDIEDIKRFRKQGLTYKGIAKIYFTTDDTIFQVLRRNKKKALCRGPIIKKH</sequence>
<name>A0A2T0B1Y4_9CLOT</name>
<proteinExistence type="predicted"/>
<comment type="caution">
    <text evidence="1">The sequence shown here is derived from an EMBL/GenBank/DDBJ whole genome shotgun (WGS) entry which is preliminary data.</text>
</comment>
<dbReference type="OrthoDB" id="1929922at2"/>
<dbReference type="RefSeq" id="WP_106064282.1">
    <property type="nucleotide sequence ID" value="NZ_PVXO01000060.1"/>
</dbReference>
<accession>A0A2T0B1Y4</accession>
<reference evidence="1 2" key="1">
    <citation type="submission" date="2018-03" db="EMBL/GenBank/DDBJ databases">
        <title>Genome sequence of Clostridium liquoris DSM 100320.</title>
        <authorList>
            <person name="Poehlein A."/>
            <person name="Daniel R."/>
        </authorList>
    </citation>
    <scope>NUCLEOTIDE SEQUENCE [LARGE SCALE GENOMIC DNA]</scope>
    <source>
        <strain evidence="1 2">DSM 100320</strain>
    </source>
</reference>
<dbReference type="AlphaFoldDB" id="A0A2T0B1Y4"/>
<dbReference type="EMBL" id="PVXO01000060">
    <property type="protein sequence ID" value="PRR77660.1"/>
    <property type="molecule type" value="Genomic_DNA"/>
</dbReference>
<keyword evidence="2" id="KW-1185">Reference proteome</keyword>
<evidence type="ECO:0000313" key="1">
    <source>
        <dbReference type="EMBL" id="PRR77660.1"/>
    </source>
</evidence>
<protein>
    <submittedName>
        <fullName evidence="1">Uncharacterized protein</fullName>
    </submittedName>
</protein>
<evidence type="ECO:0000313" key="2">
    <source>
        <dbReference type="Proteomes" id="UP000239706"/>
    </source>
</evidence>